<name>A0A6S6TZE8_9BACT</name>
<dbReference type="InterPro" id="IPR038573">
    <property type="entry name" value="BrnT_sf"/>
</dbReference>
<dbReference type="AlphaFoldDB" id="A0A6S6TZE8"/>
<gene>
    <name evidence="1" type="ORF">HELGO_WM60763</name>
</gene>
<protein>
    <recommendedName>
        <fullName evidence="2">BrnT family toxin</fullName>
    </recommendedName>
</protein>
<reference evidence="1" key="1">
    <citation type="submission" date="2020-01" db="EMBL/GenBank/DDBJ databases">
        <authorList>
            <person name="Meier V. D."/>
            <person name="Meier V D."/>
        </authorList>
    </citation>
    <scope>NUCLEOTIDE SEQUENCE</scope>
    <source>
        <strain evidence="1">HLG_WM_MAG_03</strain>
    </source>
</reference>
<evidence type="ECO:0008006" key="2">
    <source>
        <dbReference type="Google" id="ProtNLM"/>
    </source>
</evidence>
<dbReference type="InterPro" id="IPR007460">
    <property type="entry name" value="BrnT_toxin"/>
</dbReference>
<accession>A0A6S6TZE8</accession>
<evidence type="ECO:0000313" key="1">
    <source>
        <dbReference type="EMBL" id="CAA6824824.1"/>
    </source>
</evidence>
<dbReference type="Gene3D" id="3.10.450.530">
    <property type="entry name" value="Ribonuclease toxin, BrnT, of type II toxin-antitoxin system"/>
    <property type="match status" value="1"/>
</dbReference>
<dbReference type="Pfam" id="PF04365">
    <property type="entry name" value="BrnT_toxin"/>
    <property type="match status" value="1"/>
</dbReference>
<sequence length="92" mass="10765">MGLQFEWDDKKANINKRKHGVTFEEATTAFADDLSITIDDPLHSQDEDRLILIGLSKQFNTLVVVHVERRDVLRIISARKATKQEQKFYEEY</sequence>
<organism evidence="1">
    <name type="scientific">uncultured Sulfurovum sp</name>
    <dbReference type="NCBI Taxonomy" id="269237"/>
    <lineage>
        <taxon>Bacteria</taxon>
        <taxon>Pseudomonadati</taxon>
        <taxon>Campylobacterota</taxon>
        <taxon>Epsilonproteobacteria</taxon>
        <taxon>Campylobacterales</taxon>
        <taxon>Sulfurovaceae</taxon>
        <taxon>Sulfurovum</taxon>
        <taxon>environmental samples</taxon>
    </lineage>
</organism>
<proteinExistence type="predicted"/>
<dbReference type="EMBL" id="CACVAR010000377">
    <property type="protein sequence ID" value="CAA6824824.1"/>
    <property type="molecule type" value="Genomic_DNA"/>
</dbReference>